<protein>
    <submittedName>
        <fullName evidence="1">Uncharacterized protein</fullName>
    </submittedName>
</protein>
<dbReference type="EMBL" id="JAPFFK010000008">
    <property type="protein sequence ID" value="KAJ6748409.1"/>
    <property type="molecule type" value="Genomic_DNA"/>
</dbReference>
<evidence type="ECO:0000313" key="1">
    <source>
        <dbReference type="EMBL" id="KAJ6748409.1"/>
    </source>
</evidence>
<proteinExistence type="predicted"/>
<gene>
    <name evidence="1" type="ORF">OIU79_029512</name>
</gene>
<organism evidence="1 2">
    <name type="scientific">Salix purpurea</name>
    <name type="common">Purple osier willow</name>
    <dbReference type="NCBI Taxonomy" id="77065"/>
    <lineage>
        <taxon>Eukaryota</taxon>
        <taxon>Viridiplantae</taxon>
        <taxon>Streptophyta</taxon>
        <taxon>Embryophyta</taxon>
        <taxon>Tracheophyta</taxon>
        <taxon>Spermatophyta</taxon>
        <taxon>Magnoliopsida</taxon>
        <taxon>eudicotyledons</taxon>
        <taxon>Gunneridae</taxon>
        <taxon>Pentapetalae</taxon>
        <taxon>rosids</taxon>
        <taxon>fabids</taxon>
        <taxon>Malpighiales</taxon>
        <taxon>Salicaceae</taxon>
        <taxon>Saliceae</taxon>
        <taxon>Salix</taxon>
    </lineage>
</organism>
<reference evidence="1" key="1">
    <citation type="submission" date="2022-11" db="EMBL/GenBank/DDBJ databases">
        <authorList>
            <person name="Hyden B.L."/>
            <person name="Feng K."/>
            <person name="Yates T."/>
            <person name="Jawdy S."/>
            <person name="Smart L.B."/>
            <person name="Muchero W."/>
        </authorList>
    </citation>
    <scope>NUCLEOTIDE SEQUENCE</scope>
    <source>
        <tissue evidence="1">Shoot tip</tissue>
    </source>
</reference>
<evidence type="ECO:0000313" key="2">
    <source>
        <dbReference type="Proteomes" id="UP001151532"/>
    </source>
</evidence>
<keyword evidence="2" id="KW-1185">Reference proteome</keyword>
<dbReference type="Proteomes" id="UP001151532">
    <property type="component" value="Chromosome 12"/>
</dbReference>
<sequence length="88" mass="9978">MLTILKMDGRKPLVCSFPAGFRYRPGSYPIHDTWLPISELPDHCAGRLTTSIISDMAHSRFLVYFRKIESFICSLFGYSNAGTPHQVI</sequence>
<reference evidence="1" key="2">
    <citation type="journal article" date="2023" name="Int. J. Mol. Sci.">
        <title>De Novo Assembly and Annotation of 11 Diverse Shrub Willow (Salix) Genomes Reveals Novel Gene Organization in Sex-Linked Regions.</title>
        <authorList>
            <person name="Hyden B."/>
            <person name="Feng K."/>
            <person name="Yates T.B."/>
            <person name="Jawdy S."/>
            <person name="Cereghino C."/>
            <person name="Smart L.B."/>
            <person name="Muchero W."/>
        </authorList>
    </citation>
    <scope>NUCLEOTIDE SEQUENCE</scope>
    <source>
        <tissue evidence="1">Shoot tip</tissue>
    </source>
</reference>
<name>A0A9Q0ZVK0_SALPP</name>
<dbReference type="AlphaFoldDB" id="A0A9Q0ZVK0"/>
<comment type="caution">
    <text evidence="1">The sequence shown here is derived from an EMBL/GenBank/DDBJ whole genome shotgun (WGS) entry which is preliminary data.</text>
</comment>
<accession>A0A9Q0ZVK0</accession>